<dbReference type="Proteomes" id="UP000199580">
    <property type="component" value="Unassembled WGS sequence"/>
</dbReference>
<dbReference type="RefSeq" id="WP_091398197.1">
    <property type="nucleotide sequence ID" value="NZ_BKAI01000012.1"/>
</dbReference>
<gene>
    <name evidence="1" type="ORF">SAMN04487935_3378</name>
</gene>
<keyword evidence="2" id="KW-1185">Reference proteome</keyword>
<sequence>MKTITIGAAPKKQVTVSCSVPNVVRVETQQKKQITISRFSDGKNGLNNFELWLVDNPGGTMEQFWNSQKGADGNSPEIDPETGNWFIAGIDTGIKAGGEKGNDGISPEIDPNTGNWFVAGVDTGVKAKGDAGLDAYMVAVANGFNGTVAQWLISLKANNDLEDSRSRNNKVFGNIDANGNKIINSANGTSAQDLVTVNQMAALETTLRTYAEALSVSSFKLLGDHDFGTGSYPVAGVGSGTGGALRRGDAYRHNGATVTFHGMTVNYGDIFYVVNVPAGQIDANWSSLDYNQQQAIETAAGVAKIILASEAANENSTNDTDILTAKKWWQNTWLRVLALPWVWTARQTLATLRLSGIAAGSMVKLNANKDVVAAVADTDFATPALVNGKVQNNMNGSSLIAPSANAVIDYTAAMERFFVFDGANYTVTGIGIKAFKYYLIPANTWAVGTRLRFNIAIEKTGSTANSNIVQMVFNTSAATGGVGIASLNATNTVGNIFLEVIGVIKPGNIMEVYINTTTTAGQGFVAGTITSIVFNPGVDQYFYGAVIPNDNIALFRQSMISIQGLKQAVYLT</sequence>
<proteinExistence type="predicted"/>
<dbReference type="STRING" id="1128970.SAMN04487935_3378"/>
<evidence type="ECO:0000313" key="2">
    <source>
        <dbReference type="Proteomes" id="UP000199580"/>
    </source>
</evidence>
<protein>
    <submittedName>
        <fullName evidence="1">Uncharacterized protein</fullName>
    </submittedName>
</protein>
<dbReference type="OrthoDB" id="975810at2"/>
<dbReference type="EMBL" id="FNEZ01000006">
    <property type="protein sequence ID" value="SDK43725.1"/>
    <property type="molecule type" value="Genomic_DNA"/>
</dbReference>
<organism evidence="1 2">
    <name type="scientific">Flavobacterium noncentrifugens</name>
    <dbReference type="NCBI Taxonomy" id="1128970"/>
    <lineage>
        <taxon>Bacteria</taxon>
        <taxon>Pseudomonadati</taxon>
        <taxon>Bacteroidota</taxon>
        <taxon>Flavobacteriia</taxon>
        <taxon>Flavobacteriales</taxon>
        <taxon>Flavobacteriaceae</taxon>
        <taxon>Flavobacterium</taxon>
    </lineage>
</organism>
<evidence type="ECO:0000313" key="1">
    <source>
        <dbReference type="EMBL" id="SDK43725.1"/>
    </source>
</evidence>
<name>A0A1G9BXP4_9FLAO</name>
<accession>A0A1G9BXP4</accession>
<reference evidence="1 2" key="1">
    <citation type="submission" date="2016-10" db="EMBL/GenBank/DDBJ databases">
        <authorList>
            <person name="de Groot N.N."/>
        </authorList>
    </citation>
    <scope>NUCLEOTIDE SEQUENCE [LARGE SCALE GENOMIC DNA]</scope>
    <source>
        <strain evidence="1 2">CGMCC 1.10076</strain>
    </source>
</reference>
<dbReference type="AlphaFoldDB" id="A0A1G9BXP4"/>